<gene>
    <name evidence="1" type="ORF">HHL27_06340</name>
</gene>
<keyword evidence="2" id="KW-1185">Reference proteome</keyword>
<dbReference type="Pfam" id="PF13852">
    <property type="entry name" value="DUF4197"/>
    <property type="match status" value="1"/>
</dbReference>
<reference evidence="1 2" key="1">
    <citation type="submission" date="2020-04" db="EMBL/GenBank/DDBJ databases">
        <title>Novosphingobium sp. TW-4 isolated from soil.</title>
        <authorList>
            <person name="Dahal R.H."/>
            <person name="Chaudhary D.K."/>
        </authorList>
    </citation>
    <scope>NUCLEOTIDE SEQUENCE [LARGE SCALE GENOMIC DNA]</scope>
    <source>
        <strain evidence="1 2">TW-4</strain>
    </source>
</reference>
<dbReference type="Proteomes" id="UP000583556">
    <property type="component" value="Unassembled WGS sequence"/>
</dbReference>
<evidence type="ECO:0000313" key="2">
    <source>
        <dbReference type="Proteomes" id="UP000583556"/>
    </source>
</evidence>
<dbReference type="EMBL" id="JABBGM010000002">
    <property type="protein sequence ID" value="NML93289.1"/>
    <property type="molecule type" value="Genomic_DNA"/>
</dbReference>
<dbReference type="RefSeq" id="WP_169492529.1">
    <property type="nucleotide sequence ID" value="NZ_AP029021.1"/>
</dbReference>
<name>A0A7Y0BMW8_9SPHN</name>
<organism evidence="1 2">
    <name type="scientific">Novosphingobium olei</name>
    <dbReference type="NCBI Taxonomy" id="2728851"/>
    <lineage>
        <taxon>Bacteria</taxon>
        <taxon>Pseudomonadati</taxon>
        <taxon>Pseudomonadota</taxon>
        <taxon>Alphaproteobacteria</taxon>
        <taxon>Sphingomonadales</taxon>
        <taxon>Sphingomonadaceae</taxon>
        <taxon>Novosphingobium</taxon>
    </lineage>
</organism>
<evidence type="ECO:0000313" key="1">
    <source>
        <dbReference type="EMBL" id="NML93289.1"/>
    </source>
</evidence>
<accession>A0A7Y0BMW8</accession>
<dbReference type="AlphaFoldDB" id="A0A7Y0BMW8"/>
<protein>
    <submittedName>
        <fullName evidence="1">DUF4197 domain-containing protein</fullName>
    </submittedName>
</protein>
<dbReference type="InterPro" id="IPR025245">
    <property type="entry name" value="DUF4197"/>
</dbReference>
<proteinExistence type="predicted"/>
<sequence length="226" mass="24221">MAAVLTRRGWMIGSGALAGTAALSLAGCASYGGFSLTEVVRHLLQASANRAFDRLLAPGGFYDDQMARLALPEQLGNRGGMLQQLLTGPLFKDRLARAFNDMAERAAYRAAPAVTEAIRGIGVRDALALVRGRPDEATNYLRGEMSGRLIDVMFPEFGNLLHATSDPLVGQALQVATGVDVNAIANDLARQADDAIWRAIGREEAEIRRDPRSTRDPLLERAFGGG</sequence>
<comment type="caution">
    <text evidence="1">The sequence shown here is derived from an EMBL/GenBank/DDBJ whole genome shotgun (WGS) entry which is preliminary data.</text>
</comment>
<dbReference type="PROSITE" id="PS51257">
    <property type="entry name" value="PROKAR_LIPOPROTEIN"/>
    <property type="match status" value="1"/>
</dbReference>